<dbReference type="GO" id="GO:0005524">
    <property type="term" value="F:ATP binding"/>
    <property type="evidence" value="ECO:0007669"/>
    <property type="project" value="UniProtKB-KW"/>
</dbReference>
<dbReference type="Gene3D" id="3.30.1490.330">
    <property type="match status" value="1"/>
</dbReference>
<name>A0A4U1CBZ7_9SPHI</name>
<dbReference type="SUPFAM" id="SSF56059">
    <property type="entry name" value="Glutathione synthetase ATP-binding domain-like"/>
    <property type="match status" value="1"/>
</dbReference>
<protein>
    <submittedName>
        <fullName evidence="7">Glutathionylspermidine synthase family protein</fullName>
    </submittedName>
</protein>
<dbReference type="SUPFAM" id="SSF52440">
    <property type="entry name" value="PreATP-grasp domain"/>
    <property type="match status" value="1"/>
</dbReference>
<dbReference type="Pfam" id="PF03738">
    <property type="entry name" value="GSP_synth"/>
    <property type="match status" value="1"/>
</dbReference>
<proteinExistence type="predicted"/>
<evidence type="ECO:0000256" key="3">
    <source>
        <dbReference type="ARBA" id="ARBA00022741"/>
    </source>
</evidence>
<keyword evidence="3" id="KW-0547">Nucleotide-binding</keyword>
<evidence type="ECO:0000256" key="1">
    <source>
        <dbReference type="ARBA" id="ARBA00022598"/>
    </source>
</evidence>
<dbReference type="OrthoDB" id="9765517at2"/>
<evidence type="ECO:0000256" key="2">
    <source>
        <dbReference type="ARBA" id="ARBA00022723"/>
    </source>
</evidence>
<dbReference type="GO" id="GO:0046872">
    <property type="term" value="F:metal ion binding"/>
    <property type="evidence" value="ECO:0007669"/>
    <property type="project" value="UniProtKB-KW"/>
</dbReference>
<reference evidence="7 8" key="1">
    <citation type="submission" date="2019-04" db="EMBL/GenBank/DDBJ databases">
        <title>Pedobacter sp. AR-2-6 sp. nov., isolated from Arctic soil.</title>
        <authorList>
            <person name="Dahal R.H."/>
            <person name="Kim D.-U."/>
        </authorList>
    </citation>
    <scope>NUCLEOTIDE SEQUENCE [LARGE SCALE GENOMIC DNA]</scope>
    <source>
        <strain evidence="7 8">AR-2-6</strain>
    </source>
</reference>
<accession>A0A4U1CBZ7</accession>
<evidence type="ECO:0000259" key="6">
    <source>
        <dbReference type="Pfam" id="PF03738"/>
    </source>
</evidence>
<evidence type="ECO:0000256" key="4">
    <source>
        <dbReference type="ARBA" id="ARBA00022840"/>
    </source>
</evidence>
<dbReference type="EMBL" id="SWBO01000001">
    <property type="protein sequence ID" value="TKC03565.1"/>
    <property type="molecule type" value="Genomic_DNA"/>
</dbReference>
<dbReference type="InterPro" id="IPR005494">
    <property type="entry name" value="GSPS_pre-ATP-grasp-like_dom"/>
</dbReference>
<keyword evidence="1" id="KW-0436">Ligase</keyword>
<dbReference type="GO" id="GO:0016874">
    <property type="term" value="F:ligase activity"/>
    <property type="evidence" value="ECO:0007669"/>
    <property type="project" value="UniProtKB-KW"/>
</dbReference>
<dbReference type="RefSeq" id="WP_136874311.1">
    <property type="nucleotide sequence ID" value="NZ_SWBO01000001.1"/>
</dbReference>
<organism evidence="7 8">
    <name type="scientific">Pedobacter cryotolerans</name>
    <dbReference type="NCBI Taxonomy" id="2571270"/>
    <lineage>
        <taxon>Bacteria</taxon>
        <taxon>Pseudomonadati</taxon>
        <taxon>Bacteroidota</taxon>
        <taxon>Sphingobacteriia</taxon>
        <taxon>Sphingobacteriales</taxon>
        <taxon>Sphingobacteriaceae</taxon>
        <taxon>Pedobacter</taxon>
    </lineage>
</organism>
<gene>
    <name evidence="7" type="ORF">FA045_03060</name>
</gene>
<evidence type="ECO:0000256" key="5">
    <source>
        <dbReference type="ARBA" id="ARBA00022842"/>
    </source>
</evidence>
<keyword evidence="8" id="KW-1185">Reference proteome</keyword>
<keyword evidence="4" id="KW-0067">ATP-binding</keyword>
<evidence type="ECO:0000313" key="8">
    <source>
        <dbReference type="Proteomes" id="UP000310477"/>
    </source>
</evidence>
<dbReference type="AlphaFoldDB" id="A0A4U1CBZ7"/>
<sequence length="376" mass="44188">MERIKISTRNNWQAAVENLGFGFHSTDVPYWDESVYYKFSEREINKIEKATAELWDMCLNAVQYVIDKKLYAKFHIPEWIIPDLEKSWDNDLPSIYGRLDLAYKNGEIKLLEFNADTPTSLYEAGIVQWFWLQDFDKEKDQFNSIHEKLIAYWSELKKHLHQGKLHFTCIKDSLEDLTTVEYLRDCAIQAGIETKLVFIDDIGWDFNGQFFVDADDEQIRNIFKLYPYEWLLNEDFGKNLTVDLTNTLWIEPLWKMILSNKAILPILWEIYPHHPYLLKTYFDKGDLVDYAKKPILSREGSNIELFKDGRSLEKTDGEYGEEGFIYQDLFELPDFDGNYPLIGSWIIGQMPAGIGVREANRLITDNKSRFVPHLIG</sequence>
<feature type="domain" description="Glutathionylspermidine synthase pre-ATP-grasp-like" evidence="6">
    <location>
        <begin position="12"/>
        <end position="375"/>
    </location>
</feature>
<dbReference type="Proteomes" id="UP000310477">
    <property type="component" value="Unassembled WGS sequence"/>
</dbReference>
<dbReference type="InterPro" id="IPR016185">
    <property type="entry name" value="PreATP-grasp_dom_sf"/>
</dbReference>
<keyword evidence="5" id="KW-0460">Magnesium</keyword>
<keyword evidence="2" id="KW-0479">Metal-binding</keyword>
<comment type="caution">
    <text evidence="7">The sequence shown here is derived from an EMBL/GenBank/DDBJ whole genome shotgun (WGS) entry which is preliminary data.</text>
</comment>
<evidence type="ECO:0000313" key="7">
    <source>
        <dbReference type="EMBL" id="TKC03565.1"/>
    </source>
</evidence>